<dbReference type="EMBL" id="VAJM01000003">
    <property type="protein sequence ID" value="TLM94062.1"/>
    <property type="molecule type" value="Genomic_DNA"/>
</dbReference>
<gene>
    <name evidence="3" type="ORF">FDY95_08525</name>
</gene>
<evidence type="ECO:0000313" key="3">
    <source>
        <dbReference type="EMBL" id="TLM94062.1"/>
    </source>
</evidence>
<feature type="transmembrane region" description="Helical" evidence="1">
    <location>
        <begin position="171"/>
        <end position="193"/>
    </location>
</feature>
<dbReference type="Proteomes" id="UP000305517">
    <property type="component" value="Unassembled WGS sequence"/>
</dbReference>
<keyword evidence="1" id="KW-0812">Transmembrane</keyword>
<feature type="chain" id="PRO_5024306829" evidence="2">
    <location>
        <begin position="20"/>
        <end position="198"/>
    </location>
</feature>
<comment type="caution">
    <text evidence="3">The sequence shown here is derived from an EMBL/GenBank/DDBJ whole genome shotgun (WGS) entry which is preliminary data.</text>
</comment>
<feature type="signal peptide" evidence="2">
    <location>
        <begin position="1"/>
        <end position="19"/>
    </location>
</feature>
<dbReference type="RefSeq" id="WP_138076708.1">
    <property type="nucleotide sequence ID" value="NZ_VAJM01000003.1"/>
</dbReference>
<keyword evidence="2" id="KW-0732">Signal</keyword>
<dbReference type="OrthoDB" id="1427164at2"/>
<protein>
    <submittedName>
        <fullName evidence="3">Uncharacterized protein</fullName>
    </submittedName>
</protein>
<dbReference type="AlphaFoldDB" id="A0A5R8WSD2"/>
<sequence length="198" mass="20406">MRTLLPLALLLGLPLFASAQSSPDSLATAAAAPLALDTTAHARPVAATQLPLDSVTALMTAPDTALALLQPLSAPERYALGRANAKHDYHPPKGTFWIGMGTGFVAPTLLLPAPFPLGLVGSAGSAVAIGMVKPKPERLQASAQRPALLRDADYQKGYAHQARNKKLGRTMAGWGVGTALWVGALVITLAALLSGGFS</sequence>
<keyword evidence="4" id="KW-1185">Reference proteome</keyword>
<keyword evidence="1" id="KW-0472">Membrane</keyword>
<reference evidence="3 4" key="1">
    <citation type="submission" date="2019-05" db="EMBL/GenBank/DDBJ databases">
        <title>Hymenobacter edaphi sp. nov., isolated from abandoned arsenic-contaminated farmland soil.</title>
        <authorList>
            <person name="Nie L."/>
        </authorList>
    </citation>
    <scope>NUCLEOTIDE SEQUENCE [LARGE SCALE GENOMIC DNA]</scope>
    <source>
        <strain evidence="3 4">1-3-3-8</strain>
    </source>
</reference>
<name>A0A5R8WSD2_9BACT</name>
<evidence type="ECO:0000313" key="4">
    <source>
        <dbReference type="Proteomes" id="UP000305517"/>
    </source>
</evidence>
<keyword evidence="1" id="KW-1133">Transmembrane helix</keyword>
<accession>A0A5R8WSD2</accession>
<organism evidence="3 4">
    <name type="scientific">Hymenobacter jeollabukensis</name>
    <dbReference type="NCBI Taxonomy" id="2025313"/>
    <lineage>
        <taxon>Bacteria</taxon>
        <taxon>Pseudomonadati</taxon>
        <taxon>Bacteroidota</taxon>
        <taxon>Cytophagia</taxon>
        <taxon>Cytophagales</taxon>
        <taxon>Hymenobacteraceae</taxon>
        <taxon>Hymenobacter</taxon>
    </lineage>
</organism>
<feature type="transmembrane region" description="Helical" evidence="1">
    <location>
        <begin position="113"/>
        <end position="132"/>
    </location>
</feature>
<proteinExistence type="predicted"/>
<evidence type="ECO:0000256" key="2">
    <source>
        <dbReference type="SAM" id="SignalP"/>
    </source>
</evidence>
<evidence type="ECO:0000256" key="1">
    <source>
        <dbReference type="SAM" id="Phobius"/>
    </source>
</evidence>